<evidence type="ECO:0000256" key="3">
    <source>
        <dbReference type="ARBA" id="ARBA00022692"/>
    </source>
</evidence>
<keyword evidence="8" id="KW-0378">Hydrolase</keyword>
<keyword evidence="3" id="KW-0812">Transmembrane</keyword>
<dbReference type="PANTHER" id="PTHR42911">
    <property type="entry name" value="MODULATOR OF FTSH PROTEASE HFLC"/>
    <property type="match status" value="1"/>
</dbReference>
<accession>A0A4Q8D0Y8</accession>
<organism evidence="8 9">
    <name type="scientific">Spiribacter vilamensis</name>
    <dbReference type="NCBI Taxonomy" id="531306"/>
    <lineage>
        <taxon>Bacteria</taxon>
        <taxon>Pseudomonadati</taxon>
        <taxon>Pseudomonadota</taxon>
        <taxon>Gammaproteobacteria</taxon>
        <taxon>Chromatiales</taxon>
        <taxon>Ectothiorhodospiraceae</taxon>
        <taxon>Spiribacter</taxon>
    </lineage>
</organism>
<keyword evidence="4" id="KW-1133">Transmembrane helix</keyword>
<dbReference type="PANTHER" id="PTHR42911:SF1">
    <property type="entry name" value="MODULATOR OF FTSH PROTEASE HFLC"/>
    <property type="match status" value="1"/>
</dbReference>
<dbReference type="CDD" id="cd03405">
    <property type="entry name" value="SPFH_HflC"/>
    <property type="match status" value="1"/>
</dbReference>
<dbReference type="NCBIfam" id="TIGR01932">
    <property type="entry name" value="hflC"/>
    <property type="match status" value="1"/>
</dbReference>
<dbReference type="OrthoDB" id="9812991at2"/>
<dbReference type="GO" id="GO:0006508">
    <property type="term" value="P:proteolysis"/>
    <property type="evidence" value="ECO:0007669"/>
    <property type="project" value="UniProtKB-KW"/>
</dbReference>
<protein>
    <recommendedName>
        <fullName evidence="6">Protein HflC</fullName>
    </recommendedName>
</protein>
<evidence type="ECO:0000256" key="4">
    <source>
        <dbReference type="ARBA" id="ARBA00022989"/>
    </source>
</evidence>
<evidence type="ECO:0000313" key="8">
    <source>
        <dbReference type="EMBL" id="RZU98954.1"/>
    </source>
</evidence>
<dbReference type="Gene3D" id="3.30.479.30">
    <property type="entry name" value="Band 7 domain"/>
    <property type="match status" value="1"/>
</dbReference>
<keyword evidence="5" id="KW-0472">Membrane</keyword>
<dbReference type="SUPFAM" id="SSF117892">
    <property type="entry name" value="Band 7/SPFH domain"/>
    <property type="match status" value="1"/>
</dbReference>
<dbReference type="RefSeq" id="WP_130503224.1">
    <property type="nucleotide sequence ID" value="NZ_SHLI01000001.1"/>
</dbReference>
<comment type="similarity">
    <text evidence="2 6">Belongs to the band 7/mec-2 family. HflC subfamily.</text>
</comment>
<evidence type="ECO:0000259" key="7">
    <source>
        <dbReference type="SMART" id="SM00244"/>
    </source>
</evidence>
<keyword evidence="8" id="KW-0645">Protease</keyword>
<dbReference type="InterPro" id="IPR001972">
    <property type="entry name" value="Stomatin_HflK_fam"/>
</dbReference>
<keyword evidence="9" id="KW-1185">Reference proteome</keyword>
<dbReference type="InterPro" id="IPR001107">
    <property type="entry name" value="Band_7"/>
</dbReference>
<gene>
    <name evidence="8" type="ORF">EV698_1229</name>
</gene>
<feature type="domain" description="Band 7" evidence="7">
    <location>
        <begin position="21"/>
        <end position="184"/>
    </location>
</feature>
<evidence type="ECO:0000256" key="1">
    <source>
        <dbReference type="ARBA" id="ARBA00004167"/>
    </source>
</evidence>
<dbReference type="EMBL" id="SHLI01000001">
    <property type="protein sequence ID" value="RZU98954.1"/>
    <property type="molecule type" value="Genomic_DNA"/>
</dbReference>
<proteinExistence type="inferred from homology"/>
<dbReference type="PIRSF" id="PIRSF005651">
    <property type="entry name" value="HflC"/>
    <property type="match status" value="1"/>
</dbReference>
<reference evidence="8 9" key="1">
    <citation type="submission" date="2019-02" db="EMBL/GenBank/DDBJ databases">
        <title>Genomic Encyclopedia of Type Strains, Phase IV (KMG-IV): sequencing the most valuable type-strain genomes for metagenomic binning, comparative biology and taxonomic classification.</title>
        <authorList>
            <person name="Goeker M."/>
        </authorList>
    </citation>
    <scope>NUCLEOTIDE SEQUENCE [LARGE SCALE GENOMIC DNA]</scope>
    <source>
        <strain evidence="8 9">DSM 21056</strain>
    </source>
</reference>
<dbReference type="SMART" id="SM00244">
    <property type="entry name" value="PHB"/>
    <property type="match status" value="1"/>
</dbReference>
<evidence type="ECO:0000256" key="6">
    <source>
        <dbReference type="PIRNR" id="PIRNR005651"/>
    </source>
</evidence>
<comment type="subcellular location">
    <subcellularLocation>
        <location evidence="1">Membrane</location>
        <topology evidence="1">Single-pass membrane protein</topology>
    </subcellularLocation>
</comment>
<comment type="function">
    <text evidence="6">HflC and HflK could regulate a protease.</text>
</comment>
<dbReference type="InterPro" id="IPR010200">
    <property type="entry name" value="HflC"/>
</dbReference>
<evidence type="ECO:0000256" key="5">
    <source>
        <dbReference type="ARBA" id="ARBA00023136"/>
    </source>
</evidence>
<dbReference type="PRINTS" id="PR00721">
    <property type="entry name" value="STOMATIN"/>
</dbReference>
<dbReference type="AlphaFoldDB" id="A0A4Q8D0Y8"/>
<evidence type="ECO:0000256" key="2">
    <source>
        <dbReference type="ARBA" id="ARBA00007862"/>
    </source>
</evidence>
<dbReference type="GO" id="GO:0016020">
    <property type="term" value="C:membrane"/>
    <property type="evidence" value="ECO:0007669"/>
    <property type="project" value="UniProtKB-SubCell"/>
</dbReference>
<dbReference type="Pfam" id="PF01145">
    <property type="entry name" value="Band_7"/>
    <property type="match status" value="1"/>
</dbReference>
<dbReference type="GO" id="GO:0008233">
    <property type="term" value="F:peptidase activity"/>
    <property type="evidence" value="ECO:0007669"/>
    <property type="project" value="UniProtKB-KW"/>
</dbReference>
<name>A0A4Q8D0Y8_9GAMM</name>
<sequence>MNRRTTIGAVVVLLLVVGLTFGTFTVKETERALKFRLGEVVKTDFTPGLYFQIPFVNNVRKVDARVQTLDESPQRFLTSEQKNLIVDTFVKWRVEDVEKYYVTVRANPRQANLRLSEIVRDGLRAEFGKRTVQEVISGDRALIMDLLTEAASKAGNSLGVSVLDVRLQRVDLPDGVSESVFNRMVAAREQVARQFRAEGQEAAERIRSAADRRREEILAKARRDAEEMRGEADANATRIYAEAYEADEEFYRFYRSLRAYENTFSDDSDMLVLSPNSEFFRYFNQLDSLDVTP</sequence>
<evidence type="ECO:0000313" key="9">
    <source>
        <dbReference type="Proteomes" id="UP000292298"/>
    </source>
</evidence>
<comment type="caution">
    <text evidence="8">The sequence shown here is derived from an EMBL/GenBank/DDBJ whole genome shotgun (WGS) entry which is preliminary data.</text>
</comment>
<dbReference type="InterPro" id="IPR036013">
    <property type="entry name" value="Band_7/SPFH_dom_sf"/>
</dbReference>
<dbReference type="Proteomes" id="UP000292298">
    <property type="component" value="Unassembled WGS sequence"/>
</dbReference>